<dbReference type="PANTHER" id="PTHR30290">
    <property type="entry name" value="PERIPLASMIC BINDING COMPONENT OF ABC TRANSPORTER"/>
    <property type="match status" value="1"/>
</dbReference>
<dbReference type="SUPFAM" id="SSF53850">
    <property type="entry name" value="Periplasmic binding protein-like II"/>
    <property type="match status" value="1"/>
</dbReference>
<name>A0A7W6AGN2_9HYPH</name>
<dbReference type="InterPro" id="IPR030678">
    <property type="entry name" value="Peptide/Ni-bd"/>
</dbReference>
<dbReference type="Pfam" id="PF00496">
    <property type="entry name" value="SBP_bac_5"/>
    <property type="match status" value="1"/>
</dbReference>
<gene>
    <name evidence="6" type="ORF">GCM10007884_31830</name>
    <name evidence="7" type="ORF">GGR33_000560</name>
</gene>
<dbReference type="EMBL" id="JACIDN010000001">
    <property type="protein sequence ID" value="MBB3901080.1"/>
    <property type="molecule type" value="Genomic_DNA"/>
</dbReference>
<dbReference type="InterPro" id="IPR000914">
    <property type="entry name" value="SBP_5_dom"/>
</dbReference>
<dbReference type="GO" id="GO:0030288">
    <property type="term" value="C:outer membrane-bounded periplasmic space"/>
    <property type="evidence" value="ECO:0007669"/>
    <property type="project" value="TreeGrafter"/>
</dbReference>
<dbReference type="Gene3D" id="3.10.105.10">
    <property type="entry name" value="Dipeptide-binding Protein, Domain 3"/>
    <property type="match status" value="1"/>
</dbReference>
<reference evidence="7 8" key="3">
    <citation type="submission" date="2020-08" db="EMBL/GenBank/DDBJ databases">
        <title>Genomic Encyclopedia of Type Strains, Phase IV (KMG-IV): sequencing the most valuable type-strain genomes for metagenomic binning, comparative biology and taxonomic classification.</title>
        <authorList>
            <person name="Goeker M."/>
        </authorList>
    </citation>
    <scope>NUCLEOTIDE SEQUENCE [LARGE SCALE GENOMIC DNA]</scope>
    <source>
        <strain evidence="7 8">DSM 24105</strain>
    </source>
</reference>
<dbReference type="Proteomes" id="UP000517759">
    <property type="component" value="Unassembled WGS sequence"/>
</dbReference>
<evidence type="ECO:0000313" key="9">
    <source>
        <dbReference type="Proteomes" id="UP001156881"/>
    </source>
</evidence>
<dbReference type="PIRSF" id="PIRSF002741">
    <property type="entry name" value="MppA"/>
    <property type="match status" value="1"/>
</dbReference>
<dbReference type="GO" id="GO:0015833">
    <property type="term" value="P:peptide transport"/>
    <property type="evidence" value="ECO:0007669"/>
    <property type="project" value="TreeGrafter"/>
</dbReference>
<sequence>MSQDPASVIASEARQSRADGPPSRVGYWIASPPARNDAEGQPSRRDLVIGAGALAAGSLLPPRARAADARVTHGLSSFGELKYPADFPYFDYVNPAAPRGGSFSAQLTQSYGNQAFDTFDTLNIYVFRGNGAAGMNLTFDTLMVRALDEPDALYGLVARAVEISPDGLTYRFFLRPQAHFNDGTRLTAKDAAFSLTVLKEKGHPTISQVIRDMAEATAENDETLVVRFAAGRSRDLPLVVAQLPIFSAAYFASRDFEEPTLQAPLGSGPYRVARMDIGRFIELERVPEYWAADLPAAIGQNNFDRVRYEYFRDRQVAFEAFKSGAFTYRQEYTSRIWATGYDFPAVREGRVKRDTLPDASPPNIQAWYFNTRREAFKDPRIREAIGLCFDFPWTNRTAMFGAYTRISSFFEKTELMATGKPSAEELALLEPLRDKLSEQVAPYVFGEPWSPAVADGSGQDRVLLKRADGLLKEAGCKRDGTRLLLPNGKPLEFEFLDNDPVFEPVIQPFIKNLGLLGIKASQRVVDASQYQARMRDFDFDVSSRASGADPTPGPEVRESYGSRSAGIPGSSNLAGISDPAVDALLDKAMAAATRAELTIACRALDRVLRAARYWIPAWYSPNYRLAVWDVFGHPEKPPTYALGTPGLWWFDEAKAARIGRN</sequence>
<dbReference type="PROSITE" id="PS51318">
    <property type="entry name" value="TAT"/>
    <property type="match status" value="1"/>
</dbReference>
<dbReference type="GO" id="GO:0042884">
    <property type="term" value="P:microcin transport"/>
    <property type="evidence" value="ECO:0007669"/>
    <property type="project" value="TreeGrafter"/>
</dbReference>
<evidence type="ECO:0000256" key="3">
    <source>
        <dbReference type="ARBA" id="ARBA00022729"/>
    </source>
</evidence>
<dbReference type="Proteomes" id="UP001156881">
    <property type="component" value="Unassembled WGS sequence"/>
</dbReference>
<comment type="subcellular location">
    <subcellularLocation>
        <location evidence="1">Periplasm</location>
    </subcellularLocation>
</comment>
<keyword evidence="9" id="KW-1185">Reference proteome</keyword>
<evidence type="ECO:0000313" key="7">
    <source>
        <dbReference type="EMBL" id="MBB3901080.1"/>
    </source>
</evidence>
<reference evidence="6" key="1">
    <citation type="journal article" date="2014" name="Int. J. Syst. Evol. Microbiol.">
        <title>Complete genome of a new Firmicutes species belonging to the dominant human colonic microbiota ('Ruminococcus bicirculans') reveals two chromosomes and a selective capacity to utilize plant glucans.</title>
        <authorList>
            <consortium name="NISC Comparative Sequencing Program"/>
            <person name="Wegmann U."/>
            <person name="Louis P."/>
            <person name="Goesmann A."/>
            <person name="Henrissat B."/>
            <person name="Duncan S.H."/>
            <person name="Flint H.J."/>
        </authorList>
    </citation>
    <scope>NUCLEOTIDE SEQUENCE</scope>
    <source>
        <strain evidence="6">NBRC 107710</strain>
    </source>
</reference>
<dbReference type="InterPro" id="IPR039424">
    <property type="entry name" value="SBP_5"/>
</dbReference>
<dbReference type="AlphaFoldDB" id="A0A7W6AGN2"/>
<accession>A0A7W6AGN2</accession>
<dbReference type="GO" id="GO:0043190">
    <property type="term" value="C:ATP-binding cassette (ABC) transporter complex"/>
    <property type="evidence" value="ECO:0007669"/>
    <property type="project" value="InterPro"/>
</dbReference>
<reference evidence="9" key="2">
    <citation type="journal article" date="2019" name="Int. J. Syst. Evol. Microbiol.">
        <title>The Global Catalogue of Microorganisms (GCM) 10K type strain sequencing project: providing services to taxonomists for standard genome sequencing and annotation.</title>
        <authorList>
            <consortium name="The Broad Institute Genomics Platform"/>
            <consortium name="The Broad Institute Genome Sequencing Center for Infectious Disease"/>
            <person name="Wu L."/>
            <person name="Ma J."/>
        </authorList>
    </citation>
    <scope>NUCLEOTIDE SEQUENCE [LARGE SCALE GENOMIC DNA]</scope>
    <source>
        <strain evidence="9">NBRC 107710</strain>
    </source>
</reference>
<evidence type="ECO:0000256" key="4">
    <source>
        <dbReference type="SAM" id="MobiDB-lite"/>
    </source>
</evidence>
<protein>
    <submittedName>
        <fullName evidence="6">ABC transporter substrate-binding protein</fullName>
    </submittedName>
    <submittedName>
        <fullName evidence="7">Microcin C transport system substrate-binding protein</fullName>
    </submittedName>
</protein>
<dbReference type="EMBL" id="BSPG01000019">
    <property type="protein sequence ID" value="GLS45194.1"/>
    <property type="molecule type" value="Genomic_DNA"/>
</dbReference>
<dbReference type="CDD" id="cd08497">
    <property type="entry name" value="MbnE-like"/>
    <property type="match status" value="1"/>
</dbReference>
<keyword evidence="3" id="KW-0732">Signal</keyword>
<comment type="caution">
    <text evidence="7">The sequence shown here is derived from an EMBL/GenBank/DDBJ whole genome shotgun (WGS) entry which is preliminary data.</text>
</comment>
<dbReference type="InterPro" id="IPR006311">
    <property type="entry name" value="TAT_signal"/>
</dbReference>
<evidence type="ECO:0000256" key="1">
    <source>
        <dbReference type="ARBA" id="ARBA00004418"/>
    </source>
</evidence>
<evidence type="ECO:0000313" key="8">
    <source>
        <dbReference type="Proteomes" id="UP000517759"/>
    </source>
</evidence>
<organism evidence="7 8">
    <name type="scientific">Methylobacterium brachythecii</name>
    <dbReference type="NCBI Taxonomy" id="1176177"/>
    <lineage>
        <taxon>Bacteria</taxon>
        <taxon>Pseudomonadati</taxon>
        <taxon>Pseudomonadota</taxon>
        <taxon>Alphaproteobacteria</taxon>
        <taxon>Hyphomicrobiales</taxon>
        <taxon>Methylobacteriaceae</taxon>
        <taxon>Methylobacterium</taxon>
    </lineage>
</organism>
<feature type="region of interest" description="Disordered" evidence="4">
    <location>
        <begin position="1"/>
        <end position="43"/>
    </location>
</feature>
<comment type="similarity">
    <text evidence="2">Belongs to the bacterial solute-binding protein 5 family.</text>
</comment>
<dbReference type="PANTHER" id="PTHR30290:SF64">
    <property type="entry name" value="ABC TRANSPORTER PERIPLASMIC BINDING PROTEIN"/>
    <property type="match status" value="1"/>
</dbReference>
<evidence type="ECO:0000259" key="5">
    <source>
        <dbReference type="Pfam" id="PF00496"/>
    </source>
</evidence>
<dbReference type="GO" id="GO:1904680">
    <property type="term" value="F:peptide transmembrane transporter activity"/>
    <property type="evidence" value="ECO:0007669"/>
    <property type="project" value="TreeGrafter"/>
</dbReference>
<dbReference type="Gene3D" id="3.40.190.10">
    <property type="entry name" value="Periplasmic binding protein-like II"/>
    <property type="match status" value="1"/>
</dbReference>
<reference evidence="6" key="4">
    <citation type="submission" date="2023-01" db="EMBL/GenBank/DDBJ databases">
        <title>Draft genome sequence of Methylobacterium brachythecii strain NBRC 107710.</title>
        <authorList>
            <person name="Sun Q."/>
            <person name="Mori K."/>
        </authorList>
    </citation>
    <scope>NUCLEOTIDE SEQUENCE</scope>
    <source>
        <strain evidence="6">NBRC 107710</strain>
    </source>
</reference>
<feature type="region of interest" description="Disordered" evidence="4">
    <location>
        <begin position="541"/>
        <end position="565"/>
    </location>
</feature>
<feature type="domain" description="Solute-binding protein family 5" evidence="5">
    <location>
        <begin position="154"/>
        <end position="562"/>
    </location>
</feature>
<proteinExistence type="inferred from homology"/>
<evidence type="ECO:0000256" key="2">
    <source>
        <dbReference type="ARBA" id="ARBA00005695"/>
    </source>
</evidence>
<evidence type="ECO:0000313" key="6">
    <source>
        <dbReference type="EMBL" id="GLS45194.1"/>
    </source>
</evidence>